<feature type="domain" description="Amine oxidase" evidence="4">
    <location>
        <begin position="13"/>
        <end position="447"/>
    </location>
</feature>
<evidence type="ECO:0000313" key="5">
    <source>
        <dbReference type="EMBL" id="MBD7994827.1"/>
    </source>
</evidence>
<dbReference type="InterPro" id="IPR036188">
    <property type="entry name" value="FAD/NAD-bd_sf"/>
</dbReference>
<dbReference type="PANTHER" id="PTHR10668">
    <property type="entry name" value="PHYTOENE DEHYDROGENASE"/>
    <property type="match status" value="1"/>
</dbReference>
<gene>
    <name evidence="5" type="ORF">H9639_05890</name>
</gene>
<dbReference type="InterPro" id="IPR002937">
    <property type="entry name" value="Amino_oxidase"/>
</dbReference>
<comment type="subunit">
    <text evidence="2">Interacts with COX5B; this interaction may contribute to localize PYROXD2 to the inner face of the inner mitochondrial membrane.</text>
</comment>
<dbReference type="Pfam" id="PF01593">
    <property type="entry name" value="Amino_oxidase"/>
    <property type="match status" value="1"/>
</dbReference>
<evidence type="ECO:0000259" key="4">
    <source>
        <dbReference type="Pfam" id="PF01593"/>
    </source>
</evidence>
<dbReference type="Gene3D" id="3.90.660.50">
    <property type="match status" value="1"/>
</dbReference>
<evidence type="ECO:0000256" key="3">
    <source>
        <dbReference type="ARBA" id="ARBA00040298"/>
    </source>
</evidence>
<dbReference type="PRINTS" id="PR00411">
    <property type="entry name" value="PNDRDTASEI"/>
</dbReference>
<evidence type="ECO:0000256" key="2">
    <source>
        <dbReference type="ARBA" id="ARBA00038825"/>
    </source>
</evidence>
<dbReference type="Proteomes" id="UP000609874">
    <property type="component" value="Unassembled WGS sequence"/>
</dbReference>
<comment type="function">
    <text evidence="1">Probable oxidoreductase that may play a role as regulator of mitochondrial function.</text>
</comment>
<proteinExistence type="predicted"/>
<accession>A0ABR8UQH6</accession>
<dbReference type="RefSeq" id="WP_191807189.1">
    <property type="nucleotide sequence ID" value="NZ_JACSQD010000002.1"/>
</dbReference>
<dbReference type="PANTHER" id="PTHR10668:SF105">
    <property type="entry name" value="DEHYDROGENASE-RELATED"/>
    <property type="match status" value="1"/>
</dbReference>
<protein>
    <recommendedName>
        <fullName evidence="3">Pyridine nucleotide-disulfide oxidoreductase domain-containing protein 2</fullName>
    </recommendedName>
</protein>
<evidence type="ECO:0000256" key="1">
    <source>
        <dbReference type="ARBA" id="ARBA00037217"/>
    </source>
</evidence>
<dbReference type="EMBL" id="JACSQD010000002">
    <property type="protein sequence ID" value="MBD7994827.1"/>
    <property type="molecule type" value="Genomic_DNA"/>
</dbReference>
<dbReference type="SUPFAM" id="SSF51905">
    <property type="entry name" value="FAD/NAD(P)-binding domain"/>
    <property type="match status" value="1"/>
</dbReference>
<name>A0ABR8UQH6_9MICC</name>
<comment type="caution">
    <text evidence="5">The sequence shown here is derived from an EMBL/GenBank/DDBJ whole genome shotgun (WGS) entry which is preliminary data.</text>
</comment>
<dbReference type="Gene3D" id="3.50.50.60">
    <property type="entry name" value="FAD/NAD(P)-binding domain"/>
    <property type="match status" value="2"/>
</dbReference>
<reference evidence="5 6" key="1">
    <citation type="submission" date="2020-08" db="EMBL/GenBank/DDBJ databases">
        <title>A Genomic Blueprint of the Chicken Gut Microbiome.</title>
        <authorList>
            <person name="Gilroy R."/>
            <person name="Ravi A."/>
            <person name="Getino M."/>
            <person name="Pursley I."/>
            <person name="Horton D.L."/>
            <person name="Alikhan N.-F."/>
            <person name="Baker D."/>
            <person name="Gharbi K."/>
            <person name="Hall N."/>
            <person name="Watson M."/>
            <person name="Adriaenssens E.M."/>
            <person name="Foster-Nyarko E."/>
            <person name="Jarju S."/>
            <person name="Secka A."/>
            <person name="Antonio M."/>
            <person name="Oren A."/>
            <person name="Chaudhuri R."/>
            <person name="La Ragione R.M."/>
            <person name="Hildebrand F."/>
            <person name="Pallen M.J."/>
        </authorList>
    </citation>
    <scope>NUCLEOTIDE SEQUENCE [LARGE SCALE GENOMIC DNA]</scope>
    <source>
        <strain evidence="5 6">Sa2CUA1</strain>
    </source>
</reference>
<evidence type="ECO:0000313" key="6">
    <source>
        <dbReference type="Proteomes" id="UP000609874"/>
    </source>
</evidence>
<organism evidence="5 6">
    <name type="scientific">Arthrobacter gallicola</name>
    <dbReference type="NCBI Taxonomy" id="2762225"/>
    <lineage>
        <taxon>Bacteria</taxon>
        <taxon>Bacillati</taxon>
        <taxon>Actinomycetota</taxon>
        <taxon>Actinomycetes</taxon>
        <taxon>Micrococcales</taxon>
        <taxon>Micrococcaceae</taxon>
        <taxon>Arthrobacter</taxon>
    </lineage>
</organism>
<keyword evidence="6" id="KW-1185">Reference proteome</keyword>
<sequence>MTDVTVVGAGPNGLAAAVTMARAGLSVRVLEAAPTAGGGSRTRELMQPGHLHDVCSAVHPMALAAPFFRRFGLAERIRFTVPEASYAQPLDGGRAAVAYRSLERTILGLGADGQAFGALMRPLVQHSEAITAMLMNPLLRLPRNPAAALRFGLAALEQGTPAWNRRFSGDAAPALLTGVMAHPVGRLPSLPSAGAGLLLAVLAHTVGWPVPEGGSRSIADALAADLRQHGGELETGQRVDSLAEISSRAVILDTSPTGLLRLAGNRLPGRYAHRLEKFRYGNAACKVDFILSGPVPWTNPEVAAAGTVHLGGTRAETAAAEAEVASGRHPERPYVLVSQPSGFDPSRAPAGRHILWSYCHVPAGSERDMTEAVTAQIERFAPGFRDLIVQSQATTAAGLAAYNENYVGGDFGAGAVTLAQMIRRPVASPTPWATPLPGVYLCSASTPPGPGVHGMGGYHAASLALRQVFDLPVPDLAPTG</sequence>